<evidence type="ECO:0000256" key="2">
    <source>
        <dbReference type="SAM" id="Coils"/>
    </source>
</evidence>
<evidence type="ECO:0000256" key="1">
    <source>
        <dbReference type="ARBA" id="ARBA00010954"/>
    </source>
</evidence>
<dbReference type="AlphaFoldDB" id="A0AAJ0GB62"/>
<protein>
    <recommendedName>
        <fullName evidence="6">T-complex protein 11-like protein</fullName>
    </recommendedName>
</protein>
<dbReference type="PANTHER" id="PTHR12832:SF18">
    <property type="entry name" value="IQ CALMODULIN-BINDING MOTIF DOMAIN PROTEIN (AFU_ORTHOLOGUE AFUA_1G08920)"/>
    <property type="match status" value="1"/>
</dbReference>
<feature type="compositionally biased region" description="Low complexity" evidence="3">
    <location>
        <begin position="72"/>
        <end position="93"/>
    </location>
</feature>
<feature type="coiled-coil region" evidence="2">
    <location>
        <begin position="189"/>
        <end position="225"/>
    </location>
</feature>
<dbReference type="GO" id="GO:0010737">
    <property type="term" value="P:protein kinase A signaling"/>
    <property type="evidence" value="ECO:0007669"/>
    <property type="project" value="TreeGrafter"/>
</dbReference>
<dbReference type="Proteomes" id="UP001271007">
    <property type="component" value="Unassembled WGS sequence"/>
</dbReference>
<organism evidence="4 5">
    <name type="scientific">Extremus antarcticus</name>
    <dbReference type="NCBI Taxonomy" id="702011"/>
    <lineage>
        <taxon>Eukaryota</taxon>
        <taxon>Fungi</taxon>
        <taxon>Dikarya</taxon>
        <taxon>Ascomycota</taxon>
        <taxon>Pezizomycotina</taxon>
        <taxon>Dothideomycetes</taxon>
        <taxon>Dothideomycetidae</taxon>
        <taxon>Mycosphaerellales</taxon>
        <taxon>Extremaceae</taxon>
        <taxon>Extremus</taxon>
    </lineage>
</organism>
<feature type="compositionally biased region" description="Polar residues" evidence="3">
    <location>
        <begin position="519"/>
        <end position="529"/>
    </location>
</feature>
<proteinExistence type="inferred from homology"/>
<dbReference type="InterPro" id="IPR008862">
    <property type="entry name" value="Tcp11"/>
</dbReference>
<dbReference type="PANTHER" id="PTHR12832">
    <property type="entry name" value="TESTIS-SPECIFIC PROTEIN PBS13 T-COMPLEX 11"/>
    <property type="match status" value="1"/>
</dbReference>
<keyword evidence="5" id="KW-1185">Reference proteome</keyword>
<evidence type="ECO:0000313" key="5">
    <source>
        <dbReference type="Proteomes" id="UP001271007"/>
    </source>
</evidence>
<gene>
    <name evidence="4" type="ORF">LTR09_010368</name>
</gene>
<feature type="compositionally biased region" description="Basic and acidic residues" evidence="3">
    <location>
        <begin position="16"/>
        <end position="32"/>
    </location>
</feature>
<comment type="caution">
    <text evidence="4">The sequence shown here is derived from an EMBL/GenBank/DDBJ whole genome shotgun (WGS) entry which is preliminary data.</text>
</comment>
<evidence type="ECO:0000256" key="3">
    <source>
        <dbReference type="SAM" id="MobiDB-lite"/>
    </source>
</evidence>
<name>A0AAJ0GB62_9PEZI</name>
<reference evidence="4" key="1">
    <citation type="submission" date="2023-04" db="EMBL/GenBank/DDBJ databases">
        <title>Black Yeasts Isolated from many extreme environments.</title>
        <authorList>
            <person name="Coleine C."/>
            <person name="Stajich J.E."/>
            <person name="Selbmann L."/>
        </authorList>
    </citation>
    <scope>NUCLEOTIDE SEQUENCE</scope>
    <source>
        <strain evidence="4">CCFEE 5312</strain>
    </source>
</reference>
<dbReference type="Pfam" id="PF05794">
    <property type="entry name" value="Tcp11"/>
    <property type="match status" value="1"/>
</dbReference>
<comment type="similarity">
    <text evidence="1">Belongs to the TCP11 family.</text>
</comment>
<dbReference type="EMBL" id="JAWDJX010000051">
    <property type="protein sequence ID" value="KAK3048207.1"/>
    <property type="molecule type" value="Genomic_DNA"/>
</dbReference>
<accession>A0AAJ0GB62</accession>
<keyword evidence="2" id="KW-0175">Coiled coil</keyword>
<feature type="region of interest" description="Disordered" evidence="3">
    <location>
        <begin position="480"/>
        <end position="532"/>
    </location>
</feature>
<evidence type="ECO:0000313" key="4">
    <source>
        <dbReference type="EMBL" id="KAK3048207.1"/>
    </source>
</evidence>
<sequence length="1009" mass="111173">MSTTQDDHTQSPLPSSHDDEGTTHPPTEHADEAMTPPTEDPTMSSAPHIYAPPPHLAARFYRTQAAARRKSSATSSRRNSLSSSVHSRASSLSTPRRAGCQSNYIAQHLRRASIIESRKARLADRAAHAEQVRLRAALAKAAPRGSTSHSEERALAAQVAKEKYLAKVAATCAEEVARAKRVAEEVKGRKLAEEARARLEMEERHAEAERRRGEYQRNLQARRARNSGGVKLSTLEEVEGGDEEVVVEEVKVELGREEAAVRLQRGVRLFLREKVVRVWCEMDLLKTSKRESFEDMTELVADVGTIGTTTGMLMHLGLQDREDENAALNTRTFLSAYMITGHPVAVLNNKNGAQEQDLMGKASELIQNFENIIGRLSRWNNFSPNPTQLEALSQAYTAYTSAFAAWRLQDSSVLIEGMVATFVELDAIWQTVKDDTRGEVASDYREGIRDNQVMLLSRIRKLAGPDRADVLIKKAIRESRKNRPKKRATAEVRPRGIESADAGSSTQPAFEAAIDSDTDVTTRPQTPTSDADLEHQVRQLFTPMPSNRVLTHELAIDKDYRLADSHFELRTHLYRSICDNMTRGFEAGNGAIWTVSAAQFIAEKLLRMLKPGNSMYTLISEALDPESIQRQCQAGVFSYPGFFKFMAGVLPKLCAPFRDAEIKVLAAELEAEGDGEGLEGMIEKLFKLMRGVDLLSLDYTNFMVMNAAPTLVLEAPGYERRMFAKDLESGAVTLERTREWLRTSYSTLSAEADRRDPESVRAPADRPTLQRVYAHALCNLAVDVGELHAEQVPETLQLDLHRLRSVRVEVVRIIVISAILLNAKNLLRRDSRSQWKSEAGRLWQLLSEQEYDGSTSADGAPSAAGEDEGDVVTTAQKAFTIIETAHNMPPATKQLLQGTIARFFAQAASVSRTDTSAASRTPSSPKFTDPVLKVLFARLRTHIGSRLAAETSAEKVRASAGASEALASCGMAEFVTQVGGIVGVLERVRGVDEGGHGGWYGGLMGGIEG</sequence>
<feature type="region of interest" description="Disordered" evidence="3">
    <location>
        <begin position="1"/>
        <end position="99"/>
    </location>
</feature>
<evidence type="ECO:0008006" key="6">
    <source>
        <dbReference type="Google" id="ProtNLM"/>
    </source>
</evidence>
<feature type="compositionally biased region" description="Basic and acidic residues" evidence="3">
    <location>
        <begin position="488"/>
        <end position="498"/>
    </location>
</feature>